<protein>
    <submittedName>
        <fullName evidence="2">NYN domain-containing protein</fullName>
    </submittedName>
</protein>
<dbReference type="CDD" id="cd11297">
    <property type="entry name" value="PIN_LabA-like_N_1"/>
    <property type="match status" value="1"/>
</dbReference>
<comment type="caution">
    <text evidence="2">The sequence shown here is derived from an EMBL/GenBank/DDBJ whole genome shotgun (WGS) entry which is preliminary data.</text>
</comment>
<evidence type="ECO:0000259" key="1">
    <source>
        <dbReference type="Pfam" id="PF01936"/>
    </source>
</evidence>
<keyword evidence="3" id="KW-1185">Reference proteome</keyword>
<evidence type="ECO:0000313" key="3">
    <source>
        <dbReference type="Proteomes" id="UP001321014"/>
    </source>
</evidence>
<organism evidence="2 3">
    <name type="scientific">Ruegeria marisflavi</name>
    <dbReference type="NCBI Taxonomy" id="2984152"/>
    <lineage>
        <taxon>Bacteria</taxon>
        <taxon>Pseudomonadati</taxon>
        <taxon>Pseudomonadota</taxon>
        <taxon>Alphaproteobacteria</taxon>
        <taxon>Rhodobacterales</taxon>
        <taxon>Roseobacteraceae</taxon>
        <taxon>Ruegeria</taxon>
    </lineage>
</organism>
<gene>
    <name evidence="2" type="ORF">OEZ49_06565</name>
</gene>
<dbReference type="Pfam" id="PF01936">
    <property type="entry name" value="NYN"/>
    <property type="match status" value="1"/>
</dbReference>
<proteinExistence type="predicted"/>
<sequence>MSRVDGMRAKVAVFADGDNIGAARAQEVLGTARQQGNVDYARVYLDVQRPSAWADQADWRLVHAGRGKNAGDLLLSLDAMELALTGGFDCFVIASSDGDFAHLARRLREIGKRAIGIGEAKAPDGFRSACSLFVELEAKSAAVPVSVQPERCSELDRQIRSVIAKHSKNGQGVALTRLASLMHQQFGSRISQRPERTWRGYLSARPDLYDLDTKGTDAMVRFIQAGFAGSELGDLA</sequence>
<dbReference type="EMBL" id="JAOVQN010000004">
    <property type="protein sequence ID" value="MCU9837424.1"/>
    <property type="molecule type" value="Genomic_DNA"/>
</dbReference>
<dbReference type="Gene3D" id="3.40.50.1010">
    <property type="entry name" value="5'-nuclease"/>
    <property type="match status" value="1"/>
</dbReference>
<evidence type="ECO:0000313" key="2">
    <source>
        <dbReference type="EMBL" id="MCU9837424.1"/>
    </source>
</evidence>
<dbReference type="PANTHER" id="PTHR35811:SF1">
    <property type="entry name" value="HTH OST-TYPE DOMAIN-CONTAINING PROTEIN"/>
    <property type="match status" value="1"/>
</dbReference>
<dbReference type="Proteomes" id="UP001321014">
    <property type="component" value="Unassembled WGS sequence"/>
</dbReference>
<reference evidence="2 3" key="1">
    <citation type="submission" date="2022-10" db="EMBL/GenBank/DDBJ databases">
        <title>Ruegeria sp. nov., isolated from ocean surface water.</title>
        <authorList>
            <person name="He W."/>
            <person name="Wang L."/>
            <person name="Zhang D.-F."/>
        </authorList>
    </citation>
    <scope>NUCLEOTIDE SEQUENCE [LARGE SCALE GENOMIC DNA]</scope>
    <source>
        <strain evidence="2 3">WL0004</strain>
    </source>
</reference>
<dbReference type="InterPro" id="IPR021139">
    <property type="entry name" value="NYN"/>
</dbReference>
<accession>A0ABT2WNE5</accession>
<feature type="domain" description="NYN" evidence="1">
    <location>
        <begin position="10"/>
        <end position="136"/>
    </location>
</feature>
<name>A0ABT2WNE5_9RHOB</name>
<dbReference type="PANTHER" id="PTHR35811">
    <property type="entry name" value="SLR1870 PROTEIN"/>
    <property type="match status" value="1"/>
</dbReference>